<evidence type="ECO:0000256" key="5">
    <source>
        <dbReference type="ARBA" id="ARBA00022824"/>
    </source>
</evidence>
<protein>
    <recommendedName>
        <fullName evidence="3">Signal peptidase complex subunit 1</fullName>
    </recommendedName>
</protein>
<comment type="function">
    <text evidence="8">Component of the signal peptidase complex (SPC) which catalyzes the cleavage of N-terminal signal sequences from nascent proteins as they are translocated into the lumen of the endoplasmic reticulum. Dispensable for SPC enzymatic activity.</text>
</comment>
<keyword evidence="4 9" id="KW-0812">Transmembrane</keyword>
<name>A0A9P6IWE2_9FUNG</name>
<keyword evidence="11" id="KW-1185">Reference proteome</keyword>
<dbReference type="PANTHER" id="PTHR13202:SF0">
    <property type="entry name" value="SIGNAL PEPTIDASE COMPLEX SUBUNIT 1"/>
    <property type="match status" value="1"/>
</dbReference>
<sequence>VLGFLIGYLLQDILMSLYIFTVGVVLTALLVIPAWPHFNKDPIKWLPSRAKAAAAAAAAEAEASKK</sequence>
<evidence type="ECO:0000256" key="9">
    <source>
        <dbReference type="SAM" id="Phobius"/>
    </source>
</evidence>
<dbReference type="GO" id="GO:0045047">
    <property type="term" value="P:protein targeting to ER"/>
    <property type="evidence" value="ECO:0007669"/>
    <property type="project" value="TreeGrafter"/>
</dbReference>
<dbReference type="GO" id="GO:0006465">
    <property type="term" value="P:signal peptide processing"/>
    <property type="evidence" value="ECO:0007669"/>
    <property type="project" value="InterPro"/>
</dbReference>
<evidence type="ECO:0000256" key="3">
    <source>
        <dbReference type="ARBA" id="ARBA00017059"/>
    </source>
</evidence>
<dbReference type="EMBL" id="JAAAHW010007130">
    <property type="protein sequence ID" value="KAF9950953.1"/>
    <property type="molecule type" value="Genomic_DNA"/>
</dbReference>
<accession>A0A9P6IWE2</accession>
<dbReference type="InterPro" id="IPR009542">
    <property type="entry name" value="Spc1/SPCS1"/>
</dbReference>
<evidence type="ECO:0000313" key="11">
    <source>
        <dbReference type="Proteomes" id="UP000749646"/>
    </source>
</evidence>
<feature type="transmembrane region" description="Helical" evidence="9">
    <location>
        <begin position="13"/>
        <end position="35"/>
    </location>
</feature>
<comment type="subcellular location">
    <subcellularLocation>
        <location evidence="1">Endoplasmic reticulum membrane</location>
        <topology evidence="1">Multi-pass membrane protein</topology>
    </subcellularLocation>
</comment>
<dbReference type="GO" id="GO:0005787">
    <property type="term" value="C:signal peptidase complex"/>
    <property type="evidence" value="ECO:0007669"/>
    <property type="project" value="InterPro"/>
</dbReference>
<dbReference type="AlphaFoldDB" id="A0A9P6IWE2"/>
<keyword evidence="5" id="KW-0256">Endoplasmic reticulum</keyword>
<proteinExistence type="inferred from homology"/>
<comment type="similarity">
    <text evidence="2">Belongs to the SPCS1 family.</text>
</comment>
<dbReference type="OrthoDB" id="263893at2759"/>
<dbReference type="Pfam" id="PF06645">
    <property type="entry name" value="SPC12"/>
    <property type="match status" value="1"/>
</dbReference>
<reference evidence="10" key="1">
    <citation type="journal article" date="2020" name="Fungal Divers.">
        <title>Resolving the Mortierellaceae phylogeny through synthesis of multi-gene phylogenetics and phylogenomics.</title>
        <authorList>
            <person name="Vandepol N."/>
            <person name="Liber J."/>
            <person name="Desiro A."/>
            <person name="Na H."/>
            <person name="Kennedy M."/>
            <person name="Barry K."/>
            <person name="Grigoriev I.V."/>
            <person name="Miller A.N."/>
            <person name="O'Donnell K."/>
            <person name="Stajich J.E."/>
            <person name="Bonito G."/>
        </authorList>
    </citation>
    <scope>NUCLEOTIDE SEQUENCE</scope>
    <source>
        <strain evidence="10">MES-2147</strain>
    </source>
</reference>
<feature type="non-terminal residue" evidence="10">
    <location>
        <position position="1"/>
    </location>
</feature>
<gene>
    <name evidence="10" type="ORF">BGZ65_006270</name>
</gene>
<evidence type="ECO:0000256" key="6">
    <source>
        <dbReference type="ARBA" id="ARBA00022989"/>
    </source>
</evidence>
<dbReference type="PANTHER" id="PTHR13202">
    <property type="entry name" value="MICROSOMAL SIGNAL PEPTIDASE 12 KDA SUBUNIT"/>
    <property type="match status" value="1"/>
</dbReference>
<keyword evidence="6 9" id="KW-1133">Transmembrane helix</keyword>
<evidence type="ECO:0000256" key="1">
    <source>
        <dbReference type="ARBA" id="ARBA00004477"/>
    </source>
</evidence>
<evidence type="ECO:0000313" key="10">
    <source>
        <dbReference type="EMBL" id="KAF9950953.1"/>
    </source>
</evidence>
<dbReference type="Proteomes" id="UP000749646">
    <property type="component" value="Unassembled WGS sequence"/>
</dbReference>
<organism evidence="10 11">
    <name type="scientific">Modicella reniformis</name>
    <dbReference type="NCBI Taxonomy" id="1440133"/>
    <lineage>
        <taxon>Eukaryota</taxon>
        <taxon>Fungi</taxon>
        <taxon>Fungi incertae sedis</taxon>
        <taxon>Mucoromycota</taxon>
        <taxon>Mortierellomycotina</taxon>
        <taxon>Mortierellomycetes</taxon>
        <taxon>Mortierellales</taxon>
        <taxon>Mortierellaceae</taxon>
        <taxon>Modicella</taxon>
    </lineage>
</organism>
<evidence type="ECO:0000256" key="7">
    <source>
        <dbReference type="ARBA" id="ARBA00023136"/>
    </source>
</evidence>
<comment type="caution">
    <text evidence="10">The sequence shown here is derived from an EMBL/GenBank/DDBJ whole genome shotgun (WGS) entry which is preliminary data.</text>
</comment>
<evidence type="ECO:0000256" key="4">
    <source>
        <dbReference type="ARBA" id="ARBA00022692"/>
    </source>
</evidence>
<keyword evidence="7 9" id="KW-0472">Membrane</keyword>
<evidence type="ECO:0000256" key="2">
    <source>
        <dbReference type="ARBA" id="ARBA00005245"/>
    </source>
</evidence>
<evidence type="ECO:0000256" key="8">
    <source>
        <dbReference type="ARBA" id="ARBA00045204"/>
    </source>
</evidence>